<sequence length="301" mass="33764">MGTNNIPPLVPIHHGFRLPSQGQRVISTKVDRRKMPPNMPSICIDEISFHSEECVFHWKYVMKQRITDESIVSDQLHSCAVVIELIANVGMMCTVNNIGIFYPKLVHEFIVNLPIDFNEPKTPDFWKVHRDKCIPVSPLLLNQFLNVPLLLAQLTVIRLLSNLLWNCLRDRNCKLVPIYTFCHHFHYSCTTCILDWHGSFCGSGGVHFLLSHHLDLLADDDVAGPAPRTISLSYKTFQGAHVSDLPATFRPPYRGVGSSGAELPVLDDGLHLLRDLALRVMQLLSDESQAGLAASQDSVNP</sequence>
<dbReference type="AlphaFoldDB" id="A0A5A7VNA0"/>
<protein>
    <submittedName>
        <fullName evidence="1">Flocculation protein FLO11-like</fullName>
    </submittedName>
</protein>
<dbReference type="Proteomes" id="UP000321393">
    <property type="component" value="Unassembled WGS sequence"/>
</dbReference>
<evidence type="ECO:0000313" key="1">
    <source>
        <dbReference type="EMBL" id="KAA0067205.1"/>
    </source>
</evidence>
<name>A0A5A7VNA0_CUCMM</name>
<proteinExistence type="predicted"/>
<gene>
    <name evidence="1" type="ORF">E6C27_scaffold418G00070</name>
</gene>
<dbReference type="OrthoDB" id="1425037at2759"/>
<accession>A0A5A7VNA0</accession>
<organism evidence="1 2">
    <name type="scientific">Cucumis melo var. makuwa</name>
    <name type="common">Oriental melon</name>
    <dbReference type="NCBI Taxonomy" id="1194695"/>
    <lineage>
        <taxon>Eukaryota</taxon>
        <taxon>Viridiplantae</taxon>
        <taxon>Streptophyta</taxon>
        <taxon>Embryophyta</taxon>
        <taxon>Tracheophyta</taxon>
        <taxon>Spermatophyta</taxon>
        <taxon>Magnoliopsida</taxon>
        <taxon>eudicotyledons</taxon>
        <taxon>Gunneridae</taxon>
        <taxon>Pentapetalae</taxon>
        <taxon>rosids</taxon>
        <taxon>fabids</taxon>
        <taxon>Cucurbitales</taxon>
        <taxon>Cucurbitaceae</taxon>
        <taxon>Benincaseae</taxon>
        <taxon>Cucumis</taxon>
    </lineage>
</organism>
<reference evidence="1 2" key="1">
    <citation type="submission" date="2019-08" db="EMBL/GenBank/DDBJ databases">
        <title>Draft genome sequences of two oriental melons (Cucumis melo L. var makuwa).</title>
        <authorList>
            <person name="Kwon S.-Y."/>
        </authorList>
    </citation>
    <scope>NUCLEOTIDE SEQUENCE [LARGE SCALE GENOMIC DNA]</scope>
    <source>
        <strain evidence="2">cv. SW 3</strain>
        <tissue evidence="1">Leaf</tissue>
    </source>
</reference>
<comment type="caution">
    <text evidence="1">The sequence shown here is derived from an EMBL/GenBank/DDBJ whole genome shotgun (WGS) entry which is preliminary data.</text>
</comment>
<dbReference type="EMBL" id="SSTE01000601">
    <property type="protein sequence ID" value="KAA0067205.1"/>
    <property type="molecule type" value="Genomic_DNA"/>
</dbReference>
<evidence type="ECO:0000313" key="2">
    <source>
        <dbReference type="Proteomes" id="UP000321393"/>
    </source>
</evidence>